<evidence type="ECO:0000256" key="7">
    <source>
        <dbReference type="SAM" id="Phobius"/>
    </source>
</evidence>
<dbReference type="PANTHER" id="PTHR42775">
    <property type="entry name" value="PERMEASE RV2963-RELATED"/>
    <property type="match status" value="1"/>
</dbReference>
<keyword evidence="4 7" id="KW-0812">Transmembrane</keyword>
<feature type="transmembrane region" description="Helical" evidence="7">
    <location>
        <begin position="280"/>
        <end position="299"/>
    </location>
</feature>
<name>A0A4V3RAN3_9BACE</name>
<dbReference type="EMBL" id="SRZA01000040">
    <property type="protein sequence ID" value="TGY01520.1"/>
    <property type="molecule type" value="Genomic_DNA"/>
</dbReference>
<keyword evidence="3" id="KW-1003">Cell membrane</keyword>
<dbReference type="InterPro" id="IPR053166">
    <property type="entry name" value="UPF0718_permease"/>
</dbReference>
<evidence type="ECO:0000256" key="5">
    <source>
        <dbReference type="ARBA" id="ARBA00022989"/>
    </source>
</evidence>
<feature type="transmembrane region" description="Helical" evidence="7">
    <location>
        <begin position="48"/>
        <end position="75"/>
    </location>
</feature>
<evidence type="ECO:0000313" key="8">
    <source>
        <dbReference type="EMBL" id="TGY01520.1"/>
    </source>
</evidence>
<comment type="subcellular location">
    <subcellularLocation>
        <location evidence="1">Cell membrane</location>
        <topology evidence="1">Multi-pass membrane protein</topology>
    </subcellularLocation>
</comment>
<evidence type="ECO:0000256" key="4">
    <source>
        <dbReference type="ARBA" id="ARBA00022692"/>
    </source>
</evidence>
<feature type="transmembrane region" description="Helical" evidence="7">
    <location>
        <begin position="87"/>
        <end position="107"/>
    </location>
</feature>
<proteinExistence type="inferred from homology"/>
<evidence type="ECO:0000313" key="9">
    <source>
        <dbReference type="Proteomes" id="UP000305751"/>
    </source>
</evidence>
<dbReference type="Pfam" id="PF03773">
    <property type="entry name" value="ArsP_1"/>
    <property type="match status" value="1"/>
</dbReference>
<keyword evidence="5 7" id="KW-1133">Transmembrane helix</keyword>
<dbReference type="PANTHER" id="PTHR42775:SF2">
    <property type="entry name" value="PERMEASE"/>
    <property type="match status" value="1"/>
</dbReference>
<evidence type="ECO:0000256" key="1">
    <source>
        <dbReference type="ARBA" id="ARBA00004651"/>
    </source>
</evidence>
<keyword evidence="9" id="KW-1185">Reference proteome</keyword>
<evidence type="ECO:0000256" key="6">
    <source>
        <dbReference type="ARBA" id="ARBA00023136"/>
    </source>
</evidence>
<dbReference type="GO" id="GO:0005886">
    <property type="term" value="C:plasma membrane"/>
    <property type="evidence" value="ECO:0007669"/>
    <property type="project" value="UniProtKB-SubCell"/>
</dbReference>
<protein>
    <submittedName>
        <fullName evidence="8">Permease</fullName>
    </submittedName>
</protein>
<sequence>MNTLIETLQYFVLITIELIALFMFISALVEIILMYVPEEKIRKRLSGAGVFGNVIAAGFGALTPFCACSTIPMTVGFLNAGVPFGSTMSFLIASPLLNPIIIGMLGAMVGIKAMVAYFVIAFLCSVLFGFIMGKMGMQKYVKNVRLKTTTCCSAGGHENLNKRSLPFKMKIKLAFSSAWESLRPIMGYLLIGVALGAGIYGYMPQDFVMKIAGPDNPFAIPIAAVLGIPLYIRAETAIPIGLALMGKGMSIGAVISLIIGGAGMAIPEMTMLASIFKKKLVAMIVLVIFLTAVVSGYLFNVLL</sequence>
<feature type="transmembrane region" description="Helical" evidence="7">
    <location>
        <begin position="238"/>
        <end position="259"/>
    </location>
</feature>
<gene>
    <name evidence="8" type="ORF">E5356_12665</name>
</gene>
<feature type="transmembrane region" description="Helical" evidence="7">
    <location>
        <begin position="114"/>
        <end position="133"/>
    </location>
</feature>
<accession>A0A4V3RAN3</accession>
<keyword evidence="6 7" id="KW-0472">Membrane</keyword>
<dbReference type="InterPro" id="IPR005524">
    <property type="entry name" value="DUF318"/>
</dbReference>
<comment type="similarity">
    <text evidence="2">Belongs to the UPF0718 family.</text>
</comment>
<feature type="transmembrane region" description="Helical" evidence="7">
    <location>
        <begin position="185"/>
        <end position="203"/>
    </location>
</feature>
<comment type="caution">
    <text evidence="8">The sequence shown here is derived from an EMBL/GenBank/DDBJ whole genome shotgun (WGS) entry which is preliminary data.</text>
</comment>
<evidence type="ECO:0000256" key="3">
    <source>
        <dbReference type="ARBA" id="ARBA00022475"/>
    </source>
</evidence>
<evidence type="ECO:0000256" key="2">
    <source>
        <dbReference type="ARBA" id="ARBA00006386"/>
    </source>
</evidence>
<reference evidence="8 9" key="1">
    <citation type="submission" date="2019-04" db="EMBL/GenBank/DDBJ databases">
        <title>Microbes associate with the intestines of laboratory mice.</title>
        <authorList>
            <person name="Navarre W."/>
            <person name="Wong E."/>
            <person name="Huang K."/>
            <person name="Tropini C."/>
            <person name="Ng K."/>
            <person name="Yu B."/>
        </authorList>
    </citation>
    <scope>NUCLEOTIDE SEQUENCE [LARGE SCALE GENOMIC DNA]</scope>
    <source>
        <strain evidence="8 9">NM70_E10</strain>
    </source>
</reference>
<organism evidence="8 9">
    <name type="scientific">Bacteroides acidifaciens</name>
    <dbReference type="NCBI Taxonomy" id="85831"/>
    <lineage>
        <taxon>Bacteria</taxon>
        <taxon>Pseudomonadati</taxon>
        <taxon>Bacteroidota</taxon>
        <taxon>Bacteroidia</taxon>
        <taxon>Bacteroidales</taxon>
        <taxon>Bacteroidaceae</taxon>
        <taxon>Bacteroides</taxon>
    </lineage>
</organism>
<feature type="transmembrane region" description="Helical" evidence="7">
    <location>
        <begin position="12"/>
        <end position="36"/>
    </location>
</feature>
<dbReference type="AlphaFoldDB" id="A0A4V3RAN3"/>
<dbReference type="RefSeq" id="WP_136014497.1">
    <property type="nucleotide sequence ID" value="NZ_CAJTBC010000025.1"/>
</dbReference>
<dbReference type="Proteomes" id="UP000305751">
    <property type="component" value="Unassembled WGS sequence"/>
</dbReference>